<evidence type="ECO:0000256" key="1">
    <source>
        <dbReference type="SAM" id="Coils"/>
    </source>
</evidence>
<feature type="compositionally biased region" description="Low complexity" evidence="2">
    <location>
        <begin position="306"/>
        <end position="316"/>
    </location>
</feature>
<feature type="region of interest" description="Disordered" evidence="2">
    <location>
        <begin position="433"/>
        <end position="520"/>
    </location>
</feature>
<proteinExistence type="predicted"/>
<feature type="coiled-coil region" evidence="1">
    <location>
        <begin position="657"/>
        <end position="707"/>
    </location>
</feature>
<feature type="region of interest" description="Disordered" evidence="2">
    <location>
        <begin position="263"/>
        <end position="316"/>
    </location>
</feature>
<dbReference type="AlphaFoldDB" id="A0A3B0IXC5"/>
<keyword evidence="1" id="KW-0175">Coiled coil</keyword>
<evidence type="ECO:0000313" key="3">
    <source>
        <dbReference type="EMBL" id="SPP33988.1"/>
    </source>
</evidence>
<organism evidence="3">
    <name type="scientific">Wolbachia endosymbiont of Aleurodicus floccissimus</name>
    <dbReference type="NCBI Taxonomy" id="2152762"/>
    <lineage>
        <taxon>Bacteria</taxon>
        <taxon>Pseudomonadati</taxon>
        <taxon>Pseudomonadota</taxon>
        <taxon>Alphaproteobacteria</taxon>
        <taxon>Rickettsiales</taxon>
        <taxon>Anaplasmataceae</taxon>
        <taxon>Wolbachieae</taxon>
        <taxon>Wolbachia</taxon>
    </lineage>
</organism>
<accession>A0A3B0IXC5</accession>
<feature type="region of interest" description="Disordered" evidence="2">
    <location>
        <begin position="336"/>
        <end position="379"/>
    </location>
</feature>
<sequence length="749" mass="85386">MNTQSTQQYHEFIRGFFTLLDEIKKEDDPIYNSRVGFNAVKFLIEHSVWNLETDEDKNKAYEVILPEQNKIKKAEQKLESEVKARLKEHVDDIAGVSIYGDHASITLGDDKKEFKISEFLNSDFCQKKGISGFSTLHSDGKSGMHGFVAEEGEKRIRHYVVTDGSYEMTLNWHDKNGKKCTIKIKIDKDGVDLTERNGVTEEQLKANTDVKIGGLFLYQIQFKEKGQEQENQQSSETFIENDISKGVGVQATQDQEVEFKHATISTTNSNNASAKKIPPSLPPRASSLPNNQKKDEYQPIRINSRNNYNSPYSDASSSSTIFTKSVIYNQDNTQEDERYDNPTFATFGHAVPGRRKSDESEQISNNRQKGAIFDPTTTESAAPVQDVAFKKVKDAFKYENAKESRNTGNKQPLNDVASILAWKAKNELLRSESEYDEEFSDFEDGWSDNEDEYITLSNPQSDYKQEKDYLSTKENEERGNDKQKETEQENESLEYSSTDIKTNDSGYSSPTHSNHEKSRVNSGQLKASLMNVEQRDDNLLTEFTSKLDKETQKFLLKPVNQKKMSGQTKEHLLAAGLLKDNAAEKEINDSGYSSPTYTSHYNFQVNSEQLEKRLETIEPKDTLEKLNKGLRDQATKDLFSESMLKEVKEGKKYDPVRKLLERKVAEQEAEQENDNTNLTIDKNSELYKLLEKDAAQLKAGIVEEERKDTLTECNDSPDRNRIALANRNRIWAKLIAEEKQKKDNGISIG</sequence>
<feature type="compositionally biased region" description="Acidic residues" evidence="2">
    <location>
        <begin position="434"/>
        <end position="453"/>
    </location>
</feature>
<protein>
    <submittedName>
        <fullName evidence="3">Uncharacterized protein</fullName>
    </submittedName>
</protein>
<reference evidence="3" key="1">
    <citation type="submission" date="2018-04" db="EMBL/GenBank/DDBJ databases">
        <authorList>
            <person name="Go L.Y."/>
            <person name="Mitchell J.A."/>
        </authorList>
    </citation>
    <scope>NUCLEOTIDE SEQUENCE</scope>
    <source>
        <strain evidence="3">WBAF</strain>
    </source>
</reference>
<evidence type="ECO:0000256" key="2">
    <source>
        <dbReference type="SAM" id="MobiDB-lite"/>
    </source>
</evidence>
<feature type="compositionally biased region" description="Basic and acidic residues" evidence="2">
    <location>
        <begin position="463"/>
        <end position="487"/>
    </location>
</feature>
<dbReference type="EMBL" id="OUNF01000176">
    <property type="protein sequence ID" value="SPP33988.1"/>
    <property type="molecule type" value="Genomic_DNA"/>
</dbReference>
<feature type="compositionally biased region" description="Polar residues" evidence="2">
    <location>
        <begin position="493"/>
        <end position="512"/>
    </location>
</feature>
<feature type="compositionally biased region" description="Polar residues" evidence="2">
    <location>
        <begin position="263"/>
        <end position="273"/>
    </location>
</feature>
<gene>
    <name evidence="3" type="ORF">WBAF_0633</name>
</gene>
<name>A0A3B0IXC5_9RICK</name>